<dbReference type="Proteomes" id="UP000887116">
    <property type="component" value="Unassembled WGS sequence"/>
</dbReference>
<feature type="transmembrane region" description="Helical" evidence="10">
    <location>
        <begin position="79"/>
        <end position="97"/>
    </location>
</feature>
<dbReference type="InterPro" id="IPR017452">
    <property type="entry name" value="GPCR_Rhodpsn_7TM"/>
</dbReference>
<feature type="transmembrane region" description="Helical" evidence="10">
    <location>
        <begin position="45"/>
        <end position="67"/>
    </location>
</feature>
<dbReference type="GO" id="GO:0005886">
    <property type="term" value="C:plasma membrane"/>
    <property type="evidence" value="ECO:0007669"/>
    <property type="project" value="UniProtKB-SubCell"/>
</dbReference>
<keyword evidence="8" id="KW-0807">Transducer</keyword>
<dbReference type="SUPFAM" id="SSF81321">
    <property type="entry name" value="Family A G protein-coupled receptor-like"/>
    <property type="match status" value="1"/>
</dbReference>
<evidence type="ECO:0000256" key="6">
    <source>
        <dbReference type="ARBA" id="ARBA00023136"/>
    </source>
</evidence>
<keyword evidence="8" id="KW-0297">G-protein coupled receptor</keyword>
<keyword evidence="5 10" id="KW-1133">Transmembrane helix</keyword>
<comment type="subcellular location">
    <subcellularLocation>
        <location evidence="1">Cell membrane</location>
        <topology evidence="1">Multi-pass membrane protein</topology>
    </subcellularLocation>
</comment>
<evidence type="ECO:0000256" key="3">
    <source>
        <dbReference type="ARBA" id="ARBA00022475"/>
    </source>
</evidence>
<dbReference type="PANTHER" id="PTHR24241:SF190">
    <property type="entry name" value="CARDIOACCELERATORY PEPTIDE RECEPTOR-LIKE PROTEIN"/>
    <property type="match status" value="1"/>
</dbReference>
<protein>
    <submittedName>
        <fullName evidence="12">Gonadotropin-releasing hormone II receptor</fullName>
    </submittedName>
</protein>
<reference evidence="12" key="1">
    <citation type="submission" date="2020-07" db="EMBL/GenBank/DDBJ databases">
        <title>Multicomponent nature underlies the extraordinary mechanical properties of spider dragline silk.</title>
        <authorList>
            <person name="Kono N."/>
            <person name="Nakamura H."/>
            <person name="Mori M."/>
            <person name="Yoshida Y."/>
            <person name="Ohtoshi R."/>
            <person name="Malay A.D."/>
            <person name="Moran D.A.P."/>
            <person name="Tomita M."/>
            <person name="Numata K."/>
            <person name="Arakawa K."/>
        </authorList>
    </citation>
    <scope>NUCLEOTIDE SEQUENCE</scope>
</reference>
<comment type="caution">
    <text evidence="12">The sequence shown here is derived from an EMBL/GenBank/DDBJ whole genome shotgun (WGS) entry which is preliminary data.</text>
</comment>
<dbReference type="AlphaFoldDB" id="A0A8X6FCW2"/>
<keyword evidence="6 10" id="KW-0472">Membrane</keyword>
<dbReference type="PANTHER" id="PTHR24241">
    <property type="entry name" value="NEUROPEPTIDE RECEPTOR-RELATED G-PROTEIN COUPLED RECEPTOR"/>
    <property type="match status" value="1"/>
</dbReference>
<organism evidence="12 13">
    <name type="scientific">Trichonephila clavata</name>
    <name type="common">Joro spider</name>
    <name type="synonym">Nephila clavata</name>
    <dbReference type="NCBI Taxonomy" id="2740835"/>
    <lineage>
        <taxon>Eukaryota</taxon>
        <taxon>Metazoa</taxon>
        <taxon>Ecdysozoa</taxon>
        <taxon>Arthropoda</taxon>
        <taxon>Chelicerata</taxon>
        <taxon>Arachnida</taxon>
        <taxon>Araneae</taxon>
        <taxon>Araneomorphae</taxon>
        <taxon>Entelegynae</taxon>
        <taxon>Araneoidea</taxon>
        <taxon>Nephilidae</taxon>
        <taxon>Trichonephila</taxon>
    </lineage>
</organism>
<evidence type="ECO:0000256" key="7">
    <source>
        <dbReference type="ARBA" id="ARBA00023170"/>
    </source>
</evidence>
<proteinExistence type="inferred from homology"/>
<dbReference type="Gene3D" id="1.20.1070.10">
    <property type="entry name" value="Rhodopsin 7-helix transmembrane proteins"/>
    <property type="match status" value="1"/>
</dbReference>
<dbReference type="GO" id="GO:0032870">
    <property type="term" value="P:cellular response to hormone stimulus"/>
    <property type="evidence" value="ECO:0007669"/>
    <property type="project" value="TreeGrafter"/>
</dbReference>
<evidence type="ECO:0000256" key="9">
    <source>
        <dbReference type="SAM" id="MobiDB-lite"/>
    </source>
</evidence>
<feature type="region of interest" description="Disordered" evidence="9">
    <location>
        <begin position="181"/>
        <end position="202"/>
    </location>
</feature>
<evidence type="ECO:0000256" key="1">
    <source>
        <dbReference type="ARBA" id="ARBA00004651"/>
    </source>
</evidence>
<keyword evidence="13" id="KW-1185">Reference proteome</keyword>
<keyword evidence="3" id="KW-1003">Cell membrane</keyword>
<dbReference type="GO" id="GO:0004930">
    <property type="term" value="F:G protein-coupled receptor activity"/>
    <property type="evidence" value="ECO:0007669"/>
    <property type="project" value="UniProtKB-KW"/>
</dbReference>
<dbReference type="PROSITE" id="PS50262">
    <property type="entry name" value="G_PROTEIN_RECEP_F1_2"/>
    <property type="match status" value="1"/>
</dbReference>
<name>A0A8X6FCW2_TRICU</name>
<dbReference type="PROSITE" id="PS00237">
    <property type="entry name" value="G_PROTEIN_RECEP_F1_1"/>
    <property type="match status" value="1"/>
</dbReference>
<keyword evidence="7 8" id="KW-0675">Receptor</keyword>
<evidence type="ECO:0000256" key="5">
    <source>
        <dbReference type="ARBA" id="ARBA00022989"/>
    </source>
</evidence>
<keyword evidence="4 8" id="KW-0812">Transmembrane</keyword>
<feature type="domain" description="G-protein coupled receptors family 1 profile" evidence="11">
    <location>
        <begin position="58"/>
        <end position="173"/>
    </location>
</feature>
<dbReference type="InterPro" id="IPR000276">
    <property type="entry name" value="GPCR_Rhodpsn"/>
</dbReference>
<evidence type="ECO:0000256" key="8">
    <source>
        <dbReference type="RuleBase" id="RU000688"/>
    </source>
</evidence>
<evidence type="ECO:0000259" key="11">
    <source>
        <dbReference type="PROSITE" id="PS50262"/>
    </source>
</evidence>
<evidence type="ECO:0000313" key="13">
    <source>
        <dbReference type="Proteomes" id="UP000887116"/>
    </source>
</evidence>
<dbReference type="EMBL" id="BMAO01021745">
    <property type="protein sequence ID" value="GFQ77140.1"/>
    <property type="molecule type" value="Genomic_DNA"/>
</dbReference>
<dbReference type="OrthoDB" id="6430330at2759"/>
<accession>A0A8X6FCW2</accession>
<dbReference type="Pfam" id="PF00001">
    <property type="entry name" value="7tm_1"/>
    <property type="match status" value="1"/>
</dbReference>
<evidence type="ECO:0000256" key="10">
    <source>
        <dbReference type="SAM" id="Phobius"/>
    </source>
</evidence>
<sequence>MGNSSEISYPAIDSIMVDNTSIYTNYSNLTELDLLAFSEESRVEAIVYFLLFLLASSGNIPVFITLIRGRRRRSRIEEMILHLTIADLIVTFVMIPLEISWRITVEWIAGDALCRIMLFFRAFGPYLSSMVLVCISIDRFTAIVYPLTVNVAQKRVRWMLRYAWAGSFVCSLPQGCDPRSDFDQRSMKSRRGSGDPVARRVGVEAEIQLPEE</sequence>
<evidence type="ECO:0000256" key="2">
    <source>
        <dbReference type="ARBA" id="ARBA00010663"/>
    </source>
</evidence>
<dbReference type="PRINTS" id="PR00237">
    <property type="entry name" value="GPCRRHODOPSN"/>
</dbReference>
<dbReference type="GO" id="GO:0042277">
    <property type="term" value="F:peptide binding"/>
    <property type="evidence" value="ECO:0007669"/>
    <property type="project" value="TreeGrafter"/>
</dbReference>
<comment type="similarity">
    <text evidence="2 8">Belongs to the G-protein coupled receptor 1 family.</text>
</comment>
<evidence type="ECO:0000256" key="4">
    <source>
        <dbReference type="ARBA" id="ARBA00022692"/>
    </source>
</evidence>
<gene>
    <name evidence="12" type="ORF">TNCT_220401</name>
</gene>
<evidence type="ECO:0000313" key="12">
    <source>
        <dbReference type="EMBL" id="GFQ77140.1"/>
    </source>
</evidence>